<dbReference type="SUPFAM" id="SSF49464">
    <property type="entry name" value="Carboxypeptidase regulatory domain-like"/>
    <property type="match status" value="1"/>
</dbReference>
<dbReference type="Gene3D" id="2.40.170.20">
    <property type="entry name" value="TonB-dependent receptor, beta-barrel domain"/>
    <property type="match status" value="1"/>
</dbReference>
<organism evidence="11 12">
    <name type="scientific">Arcticibacterium luteifluviistationis</name>
    <dbReference type="NCBI Taxonomy" id="1784714"/>
    <lineage>
        <taxon>Bacteria</taxon>
        <taxon>Pseudomonadati</taxon>
        <taxon>Bacteroidota</taxon>
        <taxon>Cytophagia</taxon>
        <taxon>Cytophagales</taxon>
        <taxon>Leadbetterellaceae</taxon>
        <taxon>Arcticibacterium</taxon>
    </lineage>
</organism>
<dbReference type="EMBL" id="CP029480">
    <property type="protein sequence ID" value="AWV97723.1"/>
    <property type="molecule type" value="Genomic_DNA"/>
</dbReference>
<evidence type="ECO:0000256" key="8">
    <source>
        <dbReference type="SAM" id="SignalP"/>
    </source>
</evidence>
<evidence type="ECO:0000259" key="10">
    <source>
        <dbReference type="Pfam" id="PF14905"/>
    </source>
</evidence>
<dbReference type="Pfam" id="PF13715">
    <property type="entry name" value="CarbopepD_reg_2"/>
    <property type="match status" value="1"/>
</dbReference>
<dbReference type="InterPro" id="IPR008969">
    <property type="entry name" value="CarboxyPept-like_regulatory"/>
</dbReference>
<evidence type="ECO:0000256" key="2">
    <source>
        <dbReference type="ARBA" id="ARBA00022448"/>
    </source>
</evidence>
<evidence type="ECO:0000256" key="7">
    <source>
        <dbReference type="PROSITE-ProRule" id="PRU01360"/>
    </source>
</evidence>
<keyword evidence="12" id="KW-1185">Reference proteome</keyword>
<feature type="domain" description="TonB-dependent receptor plug" evidence="9">
    <location>
        <begin position="147"/>
        <end position="225"/>
    </location>
</feature>
<dbReference type="AlphaFoldDB" id="A0A2Z4G9Y0"/>
<evidence type="ECO:0000256" key="4">
    <source>
        <dbReference type="ARBA" id="ARBA00022692"/>
    </source>
</evidence>
<dbReference type="RefSeq" id="WP_111370825.1">
    <property type="nucleotide sequence ID" value="NZ_CP029480.1"/>
</dbReference>
<evidence type="ECO:0000259" key="9">
    <source>
        <dbReference type="Pfam" id="PF07715"/>
    </source>
</evidence>
<comment type="similarity">
    <text evidence="7">Belongs to the TonB-dependent receptor family.</text>
</comment>
<dbReference type="InterPro" id="IPR041700">
    <property type="entry name" value="OMP_b-brl_3"/>
</dbReference>
<protein>
    <submittedName>
        <fullName evidence="11">TonB-dependent receptor</fullName>
    </submittedName>
</protein>
<dbReference type="Gene3D" id="2.60.40.1120">
    <property type="entry name" value="Carboxypeptidase-like, regulatory domain"/>
    <property type="match status" value="1"/>
</dbReference>
<sequence>MHKKYTLFKTVLLLLICSFGFAQQGKITGKITDAETSTALGFSSVRVFSAKDSSLIDGNISNEEGKFTFTLPFGQYYVNVEFMGYESLNTPSISLNSTNKNIDLGALELVSSTNSLDEVTVRAEKSSIELSLDKRVFNVGKDLANAGGSAAEVLINIPSVNVAVDGTVSLRGSSNVRILIDGRPSGLVTFKGGAGLQQLQASMVERVEIITNPSARYEAEGMAGIINIILKKDRKQGFNGSFELSTGVPTRYGVAANLNYRKDKLNFFVNYGLSYNVSPYVSELYQEVEDGDQTRILQQDGNGEVTGFNTNVRAGLDYFFSEKSILTASYLLSRANGQRYTENAYQDFINSVNNPIANSLRIQEEDEIEPIGETVVSYKRLFEKKGHELTASFRYLDHSETSDQLFNQTGNLANGDIDPSNTFVQKSLNDEFEKQFLYQLDYIQPISSEGKFEFGARSNFRKMVNDYFVNTVSGSSDNASIPELDNLFRYNEQIHAAYAIFGNKQNKISYQAGLRSEWTNIATILEKTNERNPRKYVNLFPSAHLTYDLPKDHAIQLSYSRRIRRPQYNDLSPFYTVSDSRNFFSGNPDLNPEYSDVFELGHVKYFDKGSFTSSIYLRQTDDVIERIRTVSSDGLATTFPENLNSAQAYGIEFTSTFEPAKWWKLDLNVNAFHGETDGTNINETYLTETNSWFARQTSRFTLSNDIKMQFRANYNAPQRGAQDLRKAIYFFDFSASKGLFDNKGTLSLSILDILNSRVNRYEGFGPNFTTVGTSQRTRRSAVLTFNYRLNQAD</sequence>
<keyword evidence="5 7" id="KW-0472">Membrane</keyword>
<evidence type="ECO:0000256" key="5">
    <source>
        <dbReference type="ARBA" id="ARBA00023136"/>
    </source>
</evidence>
<dbReference type="PANTHER" id="PTHR40980">
    <property type="entry name" value="PLUG DOMAIN-CONTAINING PROTEIN"/>
    <property type="match status" value="1"/>
</dbReference>
<dbReference type="KEGG" id="als:DJ013_05895"/>
<gene>
    <name evidence="11" type="ORF">DJ013_05895</name>
</gene>
<reference evidence="11 12" key="1">
    <citation type="submission" date="2018-05" db="EMBL/GenBank/DDBJ databases">
        <title>Complete genome sequence of Arcticibacterium luteifluviistationis SM1504T, a cytophagaceae bacterium isolated from Arctic surface seawater.</title>
        <authorList>
            <person name="Li Y."/>
            <person name="Qin Q.-L."/>
        </authorList>
    </citation>
    <scope>NUCLEOTIDE SEQUENCE [LARGE SCALE GENOMIC DNA]</scope>
    <source>
        <strain evidence="11 12">SM1504</strain>
    </source>
</reference>
<dbReference type="Proteomes" id="UP000249873">
    <property type="component" value="Chromosome"/>
</dbReference>
<comment type="subcellular location">
    <subcellularLocation>
        <location evidence="1 7">Cell outer membrane</location>
        <topology evidence="1 7">Multi-pass membrane protein</topology>
    </subcellularLocation>
</comment>
<feature type="chain" id="PRO_5016410362" evidence="8">
    <location>
        <begin position="23"/>
        <end position="793"/>
    </location>
</feature>
<keyword evidence="3 7" id="KW-1134">Transmembrane beta strand</keyword>
<evidence type="ECO:0000313" key="11">
    <source>
        <dbReference type="EMBL" id="AWV97723.1"/>
    </source>
</evidence>
<dbReference type="Pfam" id="PF07715">
    <property type="entry name" value="Plug"/>
    <property type="match status" value="1"/>
</dbReference>
<name>A0A2Z4G9Y0_9BACT</name>
<dbReference type="InterPro" id="IPR036942">
    <property type="entry name" value="Beta-barrel_TonB_sf"/>
</dbReference>
<keyword evidence="11" id="KW-0675">Receptor</keyword>
<dbReference type="PROSITE" id="PS52016">
    <property type="entry name" value="TONB_DEPENDENT_REC_3"/>
    <property type="match status" value="1"/>
</dbReference>
<dbReference type="GO" id="GO:0009279">
    <property type="term" value="C:cell outer membrane"/>
    <property type="evidence" value="ECO:0007669"/>
    <property type="project" value="UniProtKB-SubCell"/>
</dbReference>
<feature type="signal peptide" evidence="8">
    <location>
        <begin position="1"/>
        <end position="22"/>
    </location>
</feature>
<dbReference type="SUPFAM" id="SSF56935">
    <property type="entry name" value="Porins"/>
    <property type="match status" value="1"/>
</dbReference>
<evidence type="ECO:0000256" key="6">
    <source>
        <dbReference type="ARBA" id="ARBA00023237"/>
    </source>
</evidence>
<accession>A0A2Z4G9Y0</accession>
<keyword evidence="2 7" id="KW-0813">Transport</keyword>
<feature type="domain" description="Outer membrane protein beta-barrel" evidence="10">
    <location>
        <begin position="381"/>
        <end position="787"/>
    </location>
</feature>
<dbReference type="InterPro" id="IPR037066">
    <property type="entry name" value="Plug_dom_sf"/>
</dbReference>
<dbReference type="Pfam" id="PF14905">
    <property type="entry name" value="OMP_b-brl_3"/>
    <property type="match status" value="1"/>
</dbReference>
<keyword evidence="6 7" id="KW-0998">Cell outer membrane</keyword>
<keyword evidence="4 7" id="KW-0812">Transmembrane</keyword>
<evidence type="ECO:0000256" key="1">
    <source>
        <dbReference type="ARBA" id="ARBA00004571"/>
    </source>
</evidence>
<evidence type="ECO:0000313" key="12">
    <source>
        <dbReference type="Proteomes" id="UP000249873"/>
    </source>
</evidence>
<dbReference type="InterPro" id="IPR039426">
    <property type="entry name" value="TonB-dep_rcpt-like"/>
</dbReference>
<keyword evidence="8" id="KW-0732">Signal</keyword>
<evidence type="ECO:0000256" key="3">
    <source>
        <dbReference type="ARBA" id="ARBA00022452"/>
    </source>
</evidence>
<dbReference type="PANTHER" id="PTHR40980:SF4">
    <property type="entry name" value="TONB-DEPENDENT RECEPTOR-LIKE BETA-BARREL DOMAIN-CONTAINING PROTEIN"/>
    <property type="match status" value="1"/>
</dbReference>
<dbReference type="OrthoDB" id="905812at2"/>
<dbReference type="Gene3D" id="2.170.130.10">
    <property type="entry name" value="TonB-dependent receptor, plug domain"/>
    <property type="match status" value="1"/>
</dbReference>
<dbReference type="InterPro" id="IPR012910">
    <property type="entry name" value="Plug_dom"/>
</dbReference>
<proteinExistence type="inferred from homology"/>